<dbReference type="InterPro" id="IPR027434">
    <property type="entry name" value="Homing_endonucl"/>
</dbReference>
<keyword evidence="5" id="KW-0648">Protein biosynthesis</keyword>
<keyword evidence="7" id="KW-0342">GTP-binding</keyword>
<comment type="caution">
    <text evidence="10">The sequence shown here is derived from an EMBL/GenBank/DDBJ whole genome shotgun (WGS) entry which is preliminary data.</text>
</comment>
<dbReference type="Gene3D" id="2.170.16.10">
    <property type="entry name" value="Hedgehog/Intein (Hint) domain"/>
    <property type="match status" value="2"/>
</dbReference>
<dbReference type="NCBIfam" id="TIGR00231">
    <property type="entry name" value="small_GTP"/>
    <property type="match status" value="1"/>
</dbReference>
<dbReference type="InterPro" id="IPR053905">
    <property type="entry name" value="EF-G-like_DII"/>
</dbReference>
<sequence length="970" mass="107687">MQTRPPIVTVLGHVDHGKCVSPDTLISIADGRIIKAEQLYKELPGFGYEEKTDGGKVVRTKKSISVFGFDGKKVKISPIIAGWKLKSPNTLYGVELNSGDKVITTAEHPFFVFSSNGKIRQVRADELEKDCFVIVPKNLKFSSDLDKVKNEILQKLLITGNWIVFLNSAKAYNFLQKIRKYGCVKLAKEGFLTTGFDSVAQDKLRLRASDFIKLAFHFGYKEKEIYSMVDCIKNSSSKWRAGHTSPRLRLPQTRNDFIKLGYVLGCLIGDGYILEGVLDNNDKEIHEAYCSYLKQVFNVKTKIVQGHTCKRVINTGGESFNRFLTDILSLPKSNKSATVSIPQIIQPFKEMIKPLIEGWFDTDGYVSKINNSVEITSKSELLVREVGFYLLEYGIHSSIYTKNGYWVLRIANKPYLNIFYKDFNPRVLYKKERIKEAVGKSSTSRIFDLTPISGKVIRNVHFLRRLLQLDIFDPAEEFRAIIDTEVSSVKVRKVSKTKSKNNWVYDFTVDKTHNFVANRIFIHNTTLLDKIRTTNVAGKEAGGITQGIGASVVTTKEGKKITFIDTPGHALFTKMRSRGAKACDIAILVVDASDGVKPQTLEALQLIKEAKIPFIVAITKTDLPAADVEGVLSQLEKEEILFEGRGGNTPYLRISAKTGFGITELLEMITLVSEVSEIKGDAKSPLLAVVIETSKEKGGLTVSLVVRDGTLKVGDILYAEKSECKVRGLFDYQGKSVKEILPGDPGQILGFSILPDVGSIISTDKSLIKESTKVSTKKDQFKKIKEDEIPVILKAKNVGALEALESSLPAKVVVVDSSVGDVLESDVLMARSTGARVFAYDSGISNSVLKLAEAEKVKTYKFKIIYELIDKLQEILLGGKEEILGKAEIIAEFPFNDKKIAGCKVTNGKIVKTANLYLERNGKEMGRIKAVSLKKGKQEVMEVKPGEEFGILFEPQLDFAIGDVIVSVAK</sequence>
<dbReference type="Gene3D" id="2.40.30.10">
    <property type="entry name" value="Translation factors"/>
    <property type="match status" value="2"/>
</dbReference>
<keyword evidence="6" id="KW-0651">Protein splicing</keyword>
<dbReference type="SUPFAM" id="SSF51294">
    <property type="entry name" value="Hedgehog/intein (Hint) domain"/>
    <property type="match status" value="1"/>
</dbReference>
<dbReference type="SUPFAM" id="SSF52156">
    <property type="entry name" value="Initiation factor IF2/eIF5b, domain 3"/>
    <property type="match status" value="1"/>
</dbReference>
<dbReference type="PROSITE" id="PS50818">
    <property type="entry name" value="INTEIN_C_TER"/>
    <property type="match status" value="1"/>
</dbReference>
<name>A0A2M7TL90_9BACT</name>
<evidence type="ECO:0000313" key="11">
    <source>
        <dbReference type="Proteomes" id="UP000229753"/>
    </source>
</evidence>
<dbReference type="Proteomes" id="UP000229753">
    <property type="component" value="Unassembled WGS sequence"/>
</dbReference>
<keyword evidence="2" id="KW-0396">Initiation factor</keyword>
<dbReference type="InterPro" id="IPR004860">
    <property type="entry name" value="LAGLIDADG_dom"/>
</dbReference>
<dbReference type="Pfam" id="PF22042">
    <property type="entry name" value="EF-G_D2"/>
    <property type="match status" value="1"/>
</dbReference>
<dbReference type="GO" id="GO:0005525">
    <property type="term" value="F:GTP binding"/>
    <property type="evidence" value="ECO:0007669"/>
    <property type="project" value="UniProtKB-KW"/>
</dbReference>
<evidence type="ECO:0000256" key="4">
    <source>
        <dbReference type="ARBA" id="ARBA00022813"/>
    </source>
</evidence>
<organism evidence="10 11">
    <name type="scientific">Candidatus Woesebacteria bacterium CG_4_10_14_0_2_um_filter_39_14</name>
    <dbReference type="NCBI Taxonomy" id="1975054"/>
    <lineage>
        <taxon>Bacteria</taxon>
        <taxon>Candidatus Woeseibacteriota</taxon>
    </lineage>
</organism>
<dbReference type="InterPro" id="IPR036925">
    <property type="entry name" value="TIF_IF2_dom3_sf"/>
</dbReference>
<dbReference type="NCBIfam" id="TIGR01443">
    <property type="entry name" value="intein_Cterm"/>
    <property type="match status" value="1"/>
</dbReference>
<dbReference type="InterPro" id="IPR027417">
    <property type="entry name" value="P-loop_NTPase"/>
</dbReference>
<comment type="similarity">
    <text evidence="1">Belongs to the TRAFAC class translation factor GTPase superfamily. Classic translation factor GTPase family. IF-2 subfamily.</text>
</comment>
<dbReference type="AlphaFoldDB" id="A0A2M7TL90"/>
<keyword evidence="4" id="KW-0068">Autocatalytic cleavage</keyword>
<dbReference type="SMART" id="SM00305">
    <property type="entry name" value="HintC"/>
    <property type="match status" value="1"/>
</dbReference>
<dbReference type="InterPro" id="IPR005225">
    <property type="entry name" value="Small_GTP-bd"/>
</dbReference>
<dbReference type="PANTHER" id="PTHR43381:SF4">
    <property type="entry name" value="EUKARYOTIC TRANSLATION INITIATION FACTOR 5B"/>
    <property type="match status" value="1"/>
</dbReference>
<dbReference type="GO" id="GO:0004519">
    <property type="term" value="F:endonuclease activity"/>
    <property type="evidence" value="ECO:0007669"/>
    <property type="project" value="InterPro"/>
</dbReference>
<feature type="domain" description="DOD-type homing endonuclease" evidence="8">
    <location>
        <begin position="263"/>
        <end position="395"/>
    </location>
</feature>
<dbReference type="PROSITE" id="PS51722">
    <property type="entry name" value="G_TR_2"/>
    <property type="match status" value="1"/>
</dbReference>
<dbReference type="Pfam" id="PF11987">
    <property type="entry name" value="IF-2"/>
    <property type="match status" value="1"/>
</dbReference>
<dbReference type="Pfam" id="PF00009">
    <property type="entry name" value="GTP_EFTU"/>
    <property type="match status" value="1"/>
</dbReference>
<dbReference type="InterPro" id="IPR000795">
    <property type="entry name" value="T_Tr_GTP-bd_dom"/>
</dbReference>
<dbReference type="InterPro" id="IPR009000">
    <property type="entry name" value="Transl_B-barrel_sf"/>
</dbReference>
<dbReference type="CDD" id="cd00081">
    <property type="entry name" value="Hint"/>
    <property type="match status" value="2"/>
</dbReference>
<dbReference type="InterPro" id="IPR036844">
    <property type="entry name" value="Hint_dom_sf"/>
</dbReference>
<dbReference type="PROSITE" id="PS50819">
    <property type="entry name" value="INTEIN_ENDONUCLEASE"/>
    <property type="match status" value="1"/>
</dbReference>
<dbReference type="SUPFAM" id="SSF52540">
    <property type="entry name" value="P-loop containing nucleoside triphosphate hydrolases"/>
    <property type="match status" value="1"/>
</dbReference>
<dbReference type="Gene3D" id="3.40.50.10050">
    <property type="entry name" value="Translation initiation factor IF- 2, domain 3"/>
    <property type="match status" value="1"/>
</dbReference>
<gene>
    <name evidence="10" type="ORF">COY29_04945</name>
</gene>
<dbReference type="EMBL" id="PFNO01000162">
    <property type="protein sequence ID" value="PIZ47638.1"/>
    <property type="molecule type" value="Genomic_DNA"/>
</dbReference>
<dbReference type="PANTHER" id="PTHR43381">
    <property type="entry name" value="TRANSLATION INITIATION FACTOR IF-2-RELATED"/>
    <property type="match status" value="1"/>
</dbReference>
<accession>A0A2M7TL90</accession>
<dbReference type="PROSITE" id="PS50817">
    <property type="entry name" value="INTEIN_N_TER"/>
    <property type="match status" value="1"/>
</dbReference>
<evidence type="ECO:0000256" key="2">
    <source>
        <dbReference type="ARBA" id="ARBA00022540"/>
    </source>
</evidence>
<dbReference type="GO" id="GO:0005737">
    <property type="term" value="C:cytoplasm"/>
    <property type="evidence" value="ECO:0007669"/>
    <property type="project" value="TreeGrafter"/>
</dbReference>
<evidence type="ECO:0000256" key="3">
    <source>
        <dbReference type="ARBA" id="ARBA00022741"/>
    </source>
</evidence>
<dbReference type="InterPro" id="IPR003586">
    <property type="entry name" value="Hint_dom_C"/>
</dbReference>
<dbReference type="InterPro" id="IPR006141">
    <property type="entry name" value="Intein_N"/>
</dbReference>
<evidence type="ECO:0000256" key="5">
    <source>
        <dbReference type="ARBA" id="ARBA00022917"/>
    </source>
</evidence>
<dbReference type="InterPro" id="IPR015760">
    <property type="entry name" value="TIF_IF2"/>
</dbReference>
<dbReference type="Pfam" id="PF14528">
    <property type="entry name" value="LAGLIDADG_3"/>
    <property type="match status" value="1"/>
</dbReference>
<dbReference type="Pfam" id="PF14890">
    <property type="entry name" value="Intein_splicing"/>
    <property type="match status" value="1"/>
</dbReference>
<dbReference type="GO" id="GO:0003924">
    <property type="term" value="F:GTPase activity"/>
    <property type="evidence" value="ECO:0007669"/>
    <property type="project" value="InterPro"/>
</dbReference>
<evidence type="ECO:0000256" key="7">
    <source>
        <dbReference type="ARBA" id="ARBA00023134"/>
    </source>
</evidence>
<protein>
    <recommendedName>
        <fullName evidence="12">Translation initiation factor IF-2</fullName>
    </recommendedName>
</protein>
<dbReference type="GO" id="GO:0003743">
    <property type="term" value="F:translation initiation factor activity"/>
    <property type="evidence" value="ECO:0007669"/>
    <property type="project" value="UniProtKB-KW"/>
</dbReference>
<dbReference type="SUPFAM" id="SSF55608">
    <property type="entry name" value="Homing endonucleases"/>
    <property type="match status" value="1"/>
</dbReference>
<dbReference type="NCBIfam" id="TIGR01445">
    <property type="entry name" value="intein_Nterm"/>
    <property type="match status" value="1"/>
</dbReference>
<dbReference type="InterPro" id="IPR030934">
    <property type="entry name" value="Intein_C"/>
</dbReference>
<feature type="domain" description="Tr-type G" evidence="9">
    <location>
        <begin position="509"/>
        <end position="677"/>
    </location>
</feature>
<dbReference type="InterPro" id="IPR006142">
    <property type="entry name" value="INTEIN"/>
</dbReference>
<dbReference type="GO" id="GO:0016539">
    <property type="term" value="P:intein-mediated protein splicing"/>
    <property type="evidence" value="ECO:0007669"/>
    <property type="project" value="InterPro"/>
</dbReference>
<dbReference type="SMART" id="SM00306">
    <property type="entry name" value="HintN"/>
    <property type="match status" value="1"/>
</dbReference>
<evidence type="ECO:0000256" key="1">
    <source>
        <dbReference type="ARBA" id="ARBA00007733"/>
    </source>
</evidence>
<keyword evidence="3" id="KW-0547">Nucleotide-binding</keyword>
<evidence type="ECO:0000259" key="8">
    <source>
        <dbReference type="PROSITE" id="PS50819"/>
    </source>
</evidence>
<dbReference type="InterPro" id="IPR023115">
    <property type="entry name" value="TIF_IF2_dom3"/>
</dbReference>
<evidence type="ECO:0008006" key="12">
    <source>
        <dbReference type="Google" id="ProtNLM"/>
    </source>
</evidence>
<dbReference type="CDD" id="cd01887">
    <property type="entry name" value="IF2_eIF5B"/>
    <property type="match status" value="1"/>
</dbReference>
<reference evidence="11" key="1">
    <citation type="submission" date="2017-09" db="EMBL/GenBank/DDBJ databases">
        <title>Depth-based differentiation of microbial function through sediment-hosted aquifers and enrichment of novel symbionts in the deep terrestrial subsurface.</title>
        <authorList>
            <person name="Probst A.J."/>
            <person name="Ladd B."/>
            <person name="Jarett J.K."/>
            <person name="Geller-Mcgrath D.E."/>
            <person name="Sieber C.M.K."/>
            <person name="Emerson J.B."/>
            <person name="Anantharaman K."/>
            <person name="Thomas B.C."/>
            <person name="Malmstrom R."/>
            <person name="Stieglmeier M."/>
            <person name="Klingl A."/>
            <person name="Woyke T."/>
            <person name="Ryan C.M."/>
            <person name="Banfield J.F."/>
        </authorList>
    </citation>
    <scope>NUCLEOTIDE SEQUENCE [LARGE SCALE GENOMIC DNA]</scope>
</reference>
<dbReference type="Gene3D" id="3.40.50.300">
    <property type="entry name" value="P-loop containing nucleotide triphosphate hydrolases"/>
    <property type="match status" value="1"/>
</dbReference>
<dbReference type="Gene3D" id="3.10.28.10">
    <property type="entry name" value="Homing endonucleases"/>
    <property type="match status" value="1"/>
</dbReference>
<dbReference type="InterPro" id="IPR004042">
    <property type="entry name" value="Intein_endonuc_central"/>
</dbReference>
<dbReference type="SUPFAM" id="SSF50447">
    <property type="entry name" value="Translation proteins"/>
    <property type="match status" value="2"/>
</dbReference>
<dbReference type="InterPro" id="IPR003587">
    <property type="entry name" value="Hint_dom_N"/>
</dbReference>
<evidence type="ECO:0000313" key="10">
    <source>
        <dbReference type="EMBL" id="PIZ47638.1"/>
    </source>
</evidence>
<evidence type="ECO:0000259" key="9">
    <source>
        <dbReference type="PROSITE" id="PS51722"/>
    </source>
</evidence>
<evidence type="ECO:0000256" key="6">
    <source>
        <dbReference type="ARBA" id="ARBA00023000"/>
    </source>
</evidence>
<dbReference type="PRINTS" id="PR00379">
    <property type="entry name" value="INTEIN"/>
</dbReference>
<proteinExistence type="inferred from homology"/>